<dbReference type="Proteomes" id="UP000033385">
    <property type="component" value="Unassembled WGS sequence"/>
</dbReference>
<gene>
    <name evidence="1" type="ORF">APHNP_0256</name>
</gene>
<dbReference type="AlphaFoldDB" id="A0A0F3NI08"/>
<dbReference type="EMBL" id="LANW01000001">
    <property type="protein sequence ID" value="KJV67421.1"/>
    <property type="molecule type" value="Genomic_DNA"/>
</dbReference>
<comment type="caution">
    <text evidence="1">The sequence shown here is derived from an EMBL/GenBank/DDBJ whole genome shotgun (WGS) entry which is preliminary data.</text>
</comment>
<dbReference type="PATRIC" id="fig|1359153.3.peg.264"/>
<sequence>MESTINTEQKLKEFTKNALVKGINPDYRRSTQNFYTFSY</sequence>
<evidence type="ECO:0000313" key="2">
    <source>
        <dbReference type="Proteomes" id="UP000033385"/>
    </source>
</evidence>
<protein>
    <submittedName>
        <fullName evidence="1">Uncharacterized protein</fullName>
    </submittedName>
</protein>
<evidence type="ECO:0000313" key="1">
    <source>
        <dbReference type="EMBL" id="KJV67421.1"/>
    </source>
</evidence>
<organism evidence="1 2">
    <name type="scientific">Anaplasma phagocytophilum str. ApNP</name>
    <dbReference type="NCBI Taxonomy" id="1359153"/>
    <lineage>
        <taxon>Bacteria</taxon>
        <taxon>Pseudomonadati</taxon>
        <taxon>Pseudomonadota</taxon>
        <taxon>Alphaproteobacteria</taxon>
        <taxon>Rickettsiales</taxon>
        <taxon>Anaplasmataceae</taxon>
        <taxon>Anaplasma</taxon>
        <taxon>phagocytophilum group</taxon>
    </lineage>
</organism>
<proteinExistence type="predicted"/>
<reference evidence="1 2" key="1">
    <citation type="submission" date="2015-01" db="EMBL/GenBank/DDBJ databases">
        <title>Genome Sequencing of Rickettsiales.</title>
        <authorList>
            <person name="Daugherty S.C."/>
            <person name="Su Q."/>
            <person name="Abolude K."/>
            <person name="Beier-Sexton M."/>
            <person name="Carlyon J.A."/>
            <person name="Carter R."/>
            <person name="Day N.P."/>
            <person name="Dumler S.J."/>
            <person name="Dyachenko V."/>
            <person name="Godinez A."/>
            <person name="Kurtti T.J."/>
            <person name="Lichay M."/>
            <person name="Mullins K.E."/>
            <person name="Ott S."/>
            <person name="Pappas-Brown V."/>
            <person name="Paris D.H."/>
            <person name="Patel P."/>
            <person name="Richards A.L."/>
            <person name="Sadzewicz L."/>
            <person name="Sears K."/>
            <person name="Seidman D."/>
            <person name="Sengamalay N."/>
            <person name="Stenos J."/>
            <person name="Tallon L.J."/>
            <person name="Vincent G."/>
            <person name="Fraser C.M."/>
            <person name="Munderloh U."/>
            <person name="Dunning-Hotopp J.C."/>
        </authorList>
    </citation>
    <scope>NUCLEOTIDE SEQUENCE [LARGE SCALE GENOMIC DNA]</scope>
    <source>
        <strain evidence="1 2">ApNP</strain>
    </source>
</reference>
<name>A0A0F3NI08_ANAPH</name>
<accession>A0A0F3NI08</accession>